<feature type="transmembrane region" description="Helical" evidence="1">
    <location>
        <begin position="502"/>
        <end position="526"/>
    </location>
</feature>
<reference evidence="2 3" key="1">
    <citation type="submission" date="2017-06" db="EMBL/GenBank/DDBJ databases">
        <title>Genome sequencing of cyanobaciteial culture collection at National Institute for Environmental Studies (NIES).</title>
        <authorList>
            <person name="Hirose Y."/>
            <person name="Shimura Y."/>
            <person name="Fujisawa T."/>
            <person name="Nakamura Y."/>
            <person name="Kawachi M."/>
        </authorList>
    </citation>
    <scope>NUCLEOTIDE SEQUENCE [LARGE SCALE GENOMIC DNA]</scope>
    <source>
        <strain evidence="2 3">NIES-2135</strain>
    </source>
</reference>
<evidence type="ECO:0000256" key="1">
    <source>
        <dbReference type="SAM" id="Phobius"/>
    </source>
</evidence>
<dbReference type="EMBL" id="AP018203">
    <property type="protein sequence ID" value="BAY54486.1"/>
    <property type="molecule type" value="Genomic_DNA"/>
</dbReference>
<name>A0A1Z4JCN1_LEPBY</name>
<keyword evidence="1" id="KW-0812">Transmembrane</keyword>
<organism evidence="2 3">
    <name type="scientific">Leptolyngbya boryana NIES-2135</name>
    <dbReference type="NCBI Taxonomy" id="1973484"/>
    <lineage>
        <taxon>Bacteria</taxon>
        <taxon>Bacillati</taxon>
        <taxon>Cyanobacteriota</taxon>
        <taxon>Cyanophyceae</taxon>
        <taxon>Leptolyngbyales</taxon>
        <taxon>Leptolyngbyaceae</taxon>
        <taxon>Leptolyngbya group</taxon>
        <taxon>Leptolyngbya</taxon>
    </lineage>
</organism>
<sequence length="552" mass="61292">MLDQIGNLNPQLLRELKGRLTWRNILIVGALSIVAQVLVFLWFYGQLPTPEAYQYNPYCGHMVGGEFIQGCTENVSAKTFAIDWMLWWQHFAQALHTCIPFVLMLSGTYFLLSDLQNEERQGTLDFVRLSPRSASSILLGKILGVPILVYCAIASLLPLHIFVTSRAGNLSFLPSFYMMLAAGSYLIFSFTLLFGFFSKSTLKRSAQALGVTVFYVLMVGAIFVPGYIMWNSETVWKTLLTAPILYITSPDSSWFWFSLPISNNTAIAHLFTLLNIAILNGWVWQGLARCFHQPSTTILHKRQSYGLVFYLQSLVLGLSFQTYVSKGTDAPQAFGTVLLPIVLNLLIFLPLAAILSPQRQTVMDWARYRHTQSPRSSLLKDLLFHDHSPAGLAMMVNLAIAGILWLGISTFGTDRIWNGTQPNALLVLISLTTLALYAAIMQWLVIQKTSKRNFIAIALITILLLIPPAFAALLSSRGLISIPLRDIVLLTSPFLWSVSPEVVSPLAVLSALLGQLSFIAGINALIARQVRQIGASEMKDRFARLQPSGSAQ</sequence>
<protein>
    <submittedName>
        <fullName evidence="2">Uncharacterized protein</fullName>
    </submittedName>
</protein>
<evidence type="ECO:0000313" key="3">
    <source>
        <dbReference type="Proteomes" id="UP000217895"/>
    </source>
</evidence>
<keyword evidence="1" id="KW-1133">Transmembrane helix</keyword>
<accession>A0A1Z4JCN1</accession>
<feature type="transmembrane region" description="Helical" evidence="1">
    <location>
        <begin position="209"/>
        <end position="230"/>
    </location>
</feature>
<feature type="transmembrane region" description="Helical" evidence="1">
    <location>
        <begin position="138"/>
        <end position="163"/>
    </location>
</feature>
<gene>
    <name evidence="2" type="ORF">NIES2135_13030</name>
</gene>
<feature type="transmembrane region" description="Helical" evidence="1">
    <location>
        <begin position="305"/>
        <end position="324"/>
    </location>
</feature>
<feature type="transmembrane region" description="Helical" evidence="1">
    <location>
        <begin position="453"/>
        <end position="474"/>
    </location>
</feature>
<feature type="transmembrane region" description="Helical" evidence="1">
    <location>
        <begin position="94"/>
        <end position="112"/>
    </location>
</feature>
<keyword evidence="1" id="KW-0472">Membrane</keyword>
<feature type="transmembrane region" description="Helical" evidence="1">
    <location>
        <begin position="266"/>
        <end position="284"/>
    </location>
</feature>
<feature type="transmembrane region" description="Helical" evidence="1">
    <location>
        <begin position="390"/>
        <end position="412"/>
    </location>
</feature>
<feature type="transmembrane region" description="Helical" evidence="1">
    <location>
        <begin position="424"/>
        <end position="446"/>
    </location>
</feature>
<dbReference type="AlphaFoldDB" id="A0A1Z4JCN1"/>
<keyword evidence="3" id="KW-1185">Reference proteome</keyword>
<feature type="transmembrane region" description="Helical" evidence="1">
    <location>
        <begin position="21"/>
        <end position="44"/>
    </location>
</feature>
<proteinExistence type="predicted"/>
<evidence type="ECO:0000313" key="2">
    <source>
        <dbReference type="EMBL" id="BAY54486.1"/>
    </source>
</evidence>
<feature type="transmembrane region" description="Helical" evidence="1">
    <location>
        <begin position="336"/>
        <end position="355"/>
    </location>
</feature>
<feature type="transmembrane region" description="Helical" evidence="1">
    <location>
        <begin position="175"/>
        <end position="197"/>
    </location>
</feature>
<dbReference type="Proteomes" id="UP000217895">
    <property type="component" value="Chromosome"/>
</dbReference>